<dbReference type="Gene3D" id="1.25.10.10">
    <property type="entry name" value="Leucine-rich Repeat Variant"/>
    <property type="match status" value="1"/>
</dbReference>
<evidence type="ECO:0000259" key="4">
    <source>
        <dbReference type="PROSITE" id="PS50303"/>
    </source>
</evidence>
<organism evidence="5">
    <name type="scientific">Trypanosoma vivax (strain Y486)</name>
    <dbReference type="NCBI Taxonomy" id="1055687"/>
    <lineage>
        <taxon>Eukaryota</taxon>
        <taxon>Discoba</taxon>
        <taxon>Euglenozoa</taxon>
        <taxon>Kinetoplastea</taxon>
        <taxon>Metakinetoplastina</taxon>
        <taxon>Trypanosomatida</taxon>
        <taxon>Trypanosomatidae</taxon>
        <taxon>Trypanosoma</taxon>
        <taxon>Duttonella</taxon>
    </lineage>
</organism>
<gene>
    <name evidence="5" type="ORF">TVY486_1012310</name>
</gene>
<dbReference type="SMART" id="SM00025">
    <property type="entry name" value="Pumilio"/>
    <property type="match status" value="8"/>
</dbReference>
<feature type="repeat" description="Pumilio" evidence="2">
    <location>
        <begin position="348"/>
        <end position="385"/>
    </location>
</feature>
<dbReference type="CDD" id="cd07920">
    <property type="entry name" value="Pumilio"/>
    <property type="match status" value="1"/>
</dbReference>
<dbReference type="GO" id="GO:0003729">
    <property type="term" value="F:mRNA binding"/>
    <property type="evidence" value="ECO:0007669"/>
    <property type="project" value="TreeGrafter"/>
</dbReference>
<dbReference type="EMBL" id="HE573026">
    <property type="protein sequence ID" value="CCC52188.1"/>
    <property type="molecule type" value="Genomic_DNA"/>
</dbReference>
<dbReference type="Pfam" id="PF00806">
    <property type="entry name" value="PUF"/>
    <property type="match status" value="8"/>
</dbReference>
<dbReference type="InterPro" id="IPR033712">
    <property type="entry name" value="Pumilio_RNA-bd"/>
</dbReference>
<feature type="repeat" description="Pumilio" evidence="2">
    <location>
        <begin position="532"/>
        <end position="567"/>
    </location>
</feature>
<dbReference type="PROSITE" id="PS50302">
    <property type="entry name" value="PUM"/>
    <property type="match status" value="6"/>
</dbReference>
<feature type="region of interest" description="Disordered" evidence="3">
    <location>
        <begin position="120"/>
        <end position="163"/>
    </location>
</feature>
<feature type="repeat" description="Pumilio" evidence="2">
    <location>
        <begin position="496"/>
        <end position="531"/>
    </location>
</feature>
<dbReference type="InterPro" id="IPR011989">
    <property type="entry name" value="ARM-like"/>
</dbReference>
<feature type="repeat" description="Pumilio" evidence="2">
    <location>
        <begin position="386"/>
        <end position="422"/>
    </location>
</feature>
<dbReference type="InterPro" id="IPR033133">
    <property type="entry name" value="PUM-HD"/>
</dbReference>
<evidence type="ECO:0000256" key="2">
    <source>
        <dbReference type="PROSITE-ProRule" id="PRU00317"/>
    </source>
</evidence>
<dbReference type="GO" id="GO:0010608">
    <property type="term" value="P:post-transcriptional regulation of gene expression"/>
    <property type="evidence" value="ECO:0007669"/>
    <property type="project" value="TreeGrafter"/>
</dbReference>
<dbReference type="PROSITE" id="PS50303">
    <property type="entry name" value="PUM_HD"/>
    <property type="match status" value="1"/>
</dbReference>
<evidence type="ECO:0000256" key="1">
    <source>
        <dbReference type="ARBA" id="ARBA00022737"/>
    </source>
</evidence>
<dbReference type="PANTHER" id="PTHR12537">
    <property type="entry name" value="RNA BINDING PROTEIN PUMILIO-RELATED"/>
    <property type="match status" value="1"/>
</dbReference>
<feature type="compositionally biased region" description="Basic and acidic residues" evidence="3">
    <location>
        <begin position="131"/>
        <end position="153"/>
    </location>
</feature>
<protein>
    <submittedName>
        <fullName evidence="5">Putative RNA-binding regulatory protein (Pumilio family)</fullName>
    </submittedName>
</protein>
<reference evidence="5" key="1">
    <citation type="journal article" date="2012" name="Proc. Natl. Acad. Sci. U.S.A.">
        <title>Antigenic diversity is generated by distinct evolutionary mechanisms in African trypanosome species.</title>
        <authorList>
            <person name="Jackson A.P."/>
            <person name="Berry A."/>
            <person name="Aslett M."/>
            <person name="Allison H.C."/>
            <person name="Burton P."/>
            <person name="Vavrova-Anderson J."/>
            <person name="Brown R."/>
            <person name="Browne H."/>
            <person name="Corton N."/>
            <person name="Hauser H."/>
            <person name="Gamble J."/>
            <person name="Gilderthorp R."/>
            <person name="Marcello L."/>
            <person name="McQuillan J."/>
            <person name="Otto T.D."/>
            <person name="Quail M.A."/>
            <person name="Sanders M.J."/>
            <person name="van Tonder A."/>
            <person name="Ginger M.L."/>
            <person name="Field M.C."/>
            <person name="Barry J.D."/>
            <person name="Hertz-Fowler C."/>
            <person name="Berriman M."/>
        </authorList>
    </citation>
    <scope>NUCLEOTIDE SEQUENCE</scope>
    <source>
        <strain evidence="5">Y486</strain>
    </source>
</reference>
<dbReference type="OMA" id="CIFEKCS"/>
<feature type="region of interest" description="Disordered" evidence="3">
    <location>
        <begin position="1"/>
        <end position="23"/>
    </location>
</feature>
<keyword evidence="1" id="KW-0677">Repeat</keyword>
<dbReference type="InterPro" id="IPR016024">
    <property type="entry name" value="ARM-type_fold"/>
</dbReference>
<feature type="repeat" description="Pumilio" evidence="2">
    <location>
        <begin position="577"/>
        <end position="612"/>
    </location>
</feature>
<accession>G0U426</accession>
<feature type="repeat" description="Pumilio" evidence="2">
    <location>
        <begin position="457"/>
        <end position="495"/>
    </location>
</feature>
<sequence>MATSSWNKPLSPETQKKTSAEEAEWLTDGHGVFSDDNVFVSDPRDLRRAETAPSVLTMISADGKPCPSGLEIEVPPEEEYRYTEAYHQMYYSMTPRDPRMLVPLRAPSMLKRCVDASALPGRGAVGASRPPPEREADTSETRTDGNVVHEDRVSPPLKEAPKSFSNAATRDIEQNELNCMQSTGSAVAKVDSNDFRGSQSSANIQDTHFNALSSSSASTAIVKGDAVEPQVGNTGGDRDAHRQQGDPSKALASQSVSVGQLDQHDNRTVLTRNSLNIIVSPHGGEKITQKSTAEALVLLRECLDSGRPMQMCGDVKLHIVSLCKEQDGSRLVQCLLNDPKNVNLIFNELFPRVHDLITDVFGNYVLQKLLDTLPSEGDMCQQLIEQVSGKLKEYSFQMYGCRVVQKILEKALPSKRAEVFIELKDSLIDCIFDQNANHVAQKLIEVIPEKMELLMDSIMPQLKELSRHPYGCRVLQCIFEKCSTTPGVNIRPVLEAVLDHIHEYVMDQYGNYVVQHAILNSPEDIRQRFVSQLTPHVYALSCSKFASNVAEKTIIKANEEELQKILDTLTHSPGGSDDGNYIVLMVQDPYANYVVQRLLQQVTKTQQQQIADKIRPYLADMRRSVYGQHVVQKMENLGMFAYSENTKRHNTAVSYDYINPHAQNSAGRPVGRKGRVTAGVHVGNMSQPVPCGAPFGFVDHSLLPSNLYPRPAANAVTVGGQPVLPLTTTASYGYLSSGPETVIMSQHPPQLPVTSAGLAIGGQPCFPGVIAQPPQPAHGEIYSTDVLYPRGRDIMSHIPGDGFAQPFSYPQSMHPRLLYRGSAPGFYPSLPAAM</sequence>
<name>G0U426_TRYVY</name>
<proteinExistence type="predicted"/>
<dbReference type="SUPFAM" id="SSF48371">
    <property type="entry name" value="ARM repeat"/>
    <property type="match status" value="1"/>
</dbReference>
<dbReference type="GO" id="GO:0005737">
    <property type="term" value="C:cytoplasm"/>
    <property type="evidence" value="ECO:0007669"/>
    <property type="project" value="TreeGrafter"/>
</dbReference>
<evidence type="ECO:0000313" key="5">
    <source>
        <dbReference type="EMBL" id="CCC52188.1"/>
    </source>
</evidence>
<dbReference type="InterPro" id="IPR001313">
    <property type="entry name" value="Pumilio_RNA-bd_rpt"/>
</dbReference>
<feature type="domain" description="PUM-HD" evidence="4">
    <location>
        <begin position="291"/>
        <end position="638"/>
    </location>
</feature>
<evidence type="ECO:0000256" key="3">
    <source>
        <dbReference type="SAM" id="MobiDB-lite"/>
    </source>
</evidence>
<dbReference type="AlphaFoldDB" id="G0U426"/>
<feature type="compositionally biased region" description="Polar residues" evidence="3">
    <location>
        <begin position="251"/>
        <end position="260"/>
    </location>
</feature>
<dbReference type="VEuPathDB" id="TriTrypDB:TvY486_1012310"/>
<feature type="region of interest" description="Disordered" evidence="3">
    <location>
        <begin position="228"/>
        <end position="265"/>
    </location>
</feature>
<dbReference type="PANTHER" id="PTHR12537:SF12">
    <property type="entry name" value="MATERNAL PROTEIN PUMILIO"/>
    <property type="match status" value="1"/>
</dbReference>